<evidence type="ECO:0000256" key="5">
    <source>
        <dbReference type="ARBA" id="ARBA00022833"/>
    </source>
</evidence>
<feature type="compositionally biased region" description="Low complexity" evidence="8">
    <location>
        <begin position="144"/>
        <end position="166"/>
    </location>
</feature>
<evidence type="ECO:0000256" key="6">
    <source>
        <dbReference type="ARBA" id="ARBA00023242"/>
    </source>
</evidence>
<dbReference type="FunFam" id="3.30.160.60:FF:002343">
    <property type="entry name" value="Zinc finger protein 33A"/>
    <property type="match status" value="1"/>
</dbReference>
<protein>
    <recommendedName>
        <fullName evidence="9">C2H2-type domain-containing protein</fullName>
    </recommendedName>
</protein>
<evidence type="ECO:0000259" key="9">
    <source>
        <dbReference type="PROSITE" id="PS50157"/>
    </source>
</evidence>
<dbReference type="PROSITE" id="PS00028">
    <property type="entry name" value="ZINC_FINGER_C2H2_1"/>
    <property type="match status" value="3"/>
</dbReference>
<proteinExistence type="predicted"/>
<dbReference type="AlphaFoldDB" id="A0A077WRK5"/>
<dbReference type="PANTHER" id="PTHR14003:SF19">
    <property type="entry name" value="YY2 TRANSCRIPTION FACTOR"/>
    <property type="match status" value="1"/>
</dbReference>
<feature type="domain" description="C2H2-type" evidence="9">
    <location>
        <begin position="19"/>
        <end position="46"/>
    </location>
</feature>
<gene>
    <name evidence="10" type="ORF">LRAMOSA02516</name>
</gene>
<keyword evidence="5" id="KW-0862">Zinc</keyword>
<organism evidence="10">
    <name type="scientific">Lichtheimia ramosa</name>
    <dbReference type="NCBI Taxonomy" id="688394"/>
    <lineage>
        <taxon>Eukaryota</taxon>
        <taxon>Fungi</taxon>
        <taxon>Fungi incertae sedis</taxon>
        <taxon>Mucoromycota</taxon>
        <taxon>Mucoromycotina</taxon>
        <taxon>Mucoromycetes</taxon>
        <taxon>Mucorales</taxon>
        <taxon>Lichtheimiaceae</taxon>
        <taxon>Lichtheimia</taxon>
    </lineage>
</organism>
<dbReference type="GO" id="GO:0008270">
    <property type="term" value="F:zinc ion binding"/>
    <property type="evidence" value="ECO:0007669"/>
    <property type="project" value="UniProtKB-KW"/>
</dbReference>
<dbReference type="GO" id="GO:0000978">
    <property type="term" value="F:RNA polymerase II cis-regulatory region sequence-specific DNA binding"/>
    <property type="evidence" value="ECO:0007669"/>
    <property type="project" value="TreeGrafter"/>
</dbReference>
<dbReference type="OrthoDB" id="654211at2759"/>
<keyword evidence="2" id="KW-0479">Metal-binding</keyword>
<evidence type="ECO:0000256" key="2">
    <source>
        <dbReference type="ARBA" id="ARBA00022723"/>
    </source>
</evidence>
<evidence type="ECO:0000256" key="1">
    <source>
        <dbReference type="ARBA" id="ARBA00004123"/>
    </source>
</evidence>
<dbReference type="Pfam" id="PF00096">
    <property type="entry name" value="zf-C2H2"/>
    <property type="match status" value="3"/>
</dbReference>
<evidence type="ECO:0000256" key="8">
    <source>
        <dbReference type="SAM" id="MobiDB-lite"/>
    </source>
</evidence>
<dbReference type="SUPFAM" id="SSF57667">
    <property type="entry name" value="beta-beta-alpha zinc fingers"/>
    <property type="match status" value="3"/>
</dbReference>
<evidence type="ECO:0000313" key="10">
    <source>
        <dbReference type="EMBL" id="CDS09839.1"/>
    </source>
</evidence>
<dbReference type="GO" id="GO:0031519">
    <property type="term" value="C:PcG protein complex"/>
    <property type="evidence" value="ECO:0007669"/>
    <property type="project" value="TreeGrafter"/>
</dbReference>
<evidence type="ECO:0000256" key="7">
    <source>
        <dbReference type="PROSITE-ProRule" id="PRU00042"/>
    </source>
</evidence>
<evidence type="ECO:0000256" key="4">
    <source>
        <dbReference type="ARBA" id="ARBA00022771"/>
    </source>
</evidence>
<accession>A0A077WRK5</accession>
<dbReference type="InterPro" id="IPR013087">
    <property type="entry name" value="Znf_C2H2_type"/>
</dbReference>
<dbReference type="GO" id="GO:0000785">
    <property type="term" value="C:chromatin"/>
    <property type="evidence" value="ECO:0007669"/>
    <property type="project" value="TreeGrafter"/>
</dbReference>
<dbReference type="GO" id="GO:0005667">
    <property type="term" value="C:transcription regulator complex"/>
    <property type="evidence" value="ECO:0007669"/>
    <property type="project" value="TreeGrafter"/>
</dbReference>
<dbReference type="PANTHER" id="PTHR14003">
    <property type="entry name" value="TRANSCRIPTIONAL REPRESSOR PROTEIN YY"/>
    <property type="match status" value="1"/>
</dbReference>
<evidence type="ECO:0000256" key="3">
    <source>
        <dbReference type="ARBA" id="ARBA00022737"/>
    </source>
</evidence>
<feature type="domain" description="C2H2-type" evidence="9">
    <location>
        <begin position="63"/>
        <end position="92"/>
    </location>
</feature>
<dbReference type="SMART" id="SM00355">
    <property type="entry name" value="ZnF_C2H2"/>
    <property type="match status" value="3"/>
</dbReference>
<dbReference type="FunFam" id="3.30.160.60:FF:000139">
    <property type="entry name" value="zinc finger protein 1 homolog"/>
    <property type="match status" value="1"/>
</dbReference>
<dbReference type="Gene3D" id="3.30.160.60">
    <property type="entry name" value="Classic Zinc Finger"/>
    <property type="match status" value="4"/>
</dbReference>
<keyword evidence="4 7" id="KW-0863">Zinc-finger</keyword>
<keyword evidence="6" id="KW-0539">Nucleus</keyword>
<feature type="domain" description="C2H2-type" evidence="9">
    <location>
        <begin position="93"/>
        <end position="118"/>
    </location>
</feature>
<comment type="subcellular location">
    <subcellularLocation>
        <location evidence="1">Nucleus</location>
    </subcellularLocation>
</comment>
<dbReference type="PROSITE" id="PS50157">
    <property type="entry name" value="ZINC_FINGER_C2H2_2"/>
    <property type="match status" value="3"/>
</dbReference>
<name>A0A077WRK5_9FUNG</name>
<sequence>MDILELINVDTQQNANKQHRCNECNKAFGRRSDLARHQRIHTNERQRSALKVHIRTHSGERPHVCEHPECGKSFSDSSSLARHRRIHTGRRPYQCRYDGCYKSFARKTVLTKHQKLAHGPIVKRASLQWKPYELPTEKQQRRASSSSTCSSTSSIVTTPTSSPSTIMLGATSPSPAAFWGNKVPDMTPPSPVPSLASPRDTIIMSPTSPEQQHYSFHNNNQLPPVSSWRRESCFSLPPLNNTLPPLNKPSAAHHDALPTIMLSYPAPESVPRRDASFYF</sequence>
<reference evidence="10" key="1">
    <citation type="journal article" date="2014" name="Genome Announc.">
        <title>De novo whole-genome sequence and genome annotation of Lichtheimia ramosa.</title>
        <authorList>
            <person name="Linde J."/>
            <person name="Schwartze V."/>
            <person name="Binder U."/>
            <person name="Lass-Florl C."/>
            <person name="Voigt K."/>
            <person name="Horn F."/>
        </authorList>
    </citation>
    <scope>NUCLEOTIDE SEQUENCE</scope>
    <source>
        <strain evidence="10">JMRC FSU:6197</strain>
    </source>
</reference>
<keyword evidence="3" id="KW-0677">Repeat</keyword>
<dbReference type="EMBL" id="LK023335">
    <property type="protein sequence ID" value="CDS09839.1"/>
    <property type="molecule type" value="Genomic_DNA"/>
</dbReference>
<feature type="region of interest" description="Disordered" evidence="8">
    <location>
        <begin position="134"/>
        <end position="169"/>
    </location>
</feature>
<dbReference type="InterPro" id="IPR036236">
    <property type="entry name" value="Znf_C2H2_sf"/>
</dbReference>
<dbReference type="GO" id="GO:0000981">
    <property type="term" value="F:DNA-binding transcription factor activity, RNA polymerase II-specific"/>
    <property type="evidence" value="ECO:0007669"/>
    <property type="project" value="TreeGrafter"/>
</dbReference>